<reference evidence="2" key="1">
    <citation type="submission" date="2019-06" db="EMBL/GenBank/DDBJ databases">
        <title>Draft genome sequence of the griseofulvin-producing fungus Xylaria cubensis strain G536.</title>
        <authorList>
            <person name="Mead M.E."/>
            <person name="Raja H.A."/>
            <person name="Steenwyk J.L."/>
            <person name="Knowles S.L."/>
            <person name="Oberlies N.H."/>
            <person name="Rokas A."/>
        </authorList>
    </citation>
    <scope>NUCLEOTIDE SEQUENCE [LARGE SCALE GENOMIC DNA]</scope>
    <source>
        <strain evidence="2">G536</strain>
    </source>
</reference>
<accession>A0A553IC14</accession>
<evidence type="ECO:0000313" key="1">
    <source>
        <dbReference type="EMBL" id="TRX97738.1"/>
    </source>
</evidence>
<organism evidence="1 2">
    <name type="scientific">Xylaria flabelliformis</name>
    <dbReference type="NCBI Taxonomy" id="2512241"/>
    <lineage>
        <taxon>Eukaryota</taxon>
        <taxon>Fungi</taxon>
        <taxon>Dikarya</taxon>
        <taxon>Ascomycota</taxon>
        <taxon>Pezizomycotina</taxon>
        <taxon>Sordariomycetes</taxon>
        <taxon>Xylariomycetidae</taxon>
        <taxon>Xylariales</taxon>
        <taxon>Xylariaceae</taxon>
        <taxon>Xylaria</taxon>
    </lineage>
</organism>
<dbReference type="OrthoDB" id="2342176at2759"/>
<name>A0A553IC14_9PEZI</name>
<gene>
    <name evidence="1" type="ORF">FHL15_001493</name>
</gene>
<sequence>MSLPQHRQGRSQLASISTTILLLALAIFITLGHTATIATTESPSLERRQGMTVGSSCAGSDGQWNCMTSSFQRCGSGQWSEVQQCALGTQCSPSGLTYQFHVDFTDGYYGAAPPPSTSGGARIGDGWIGWWLSALGVLVVVV</sequence>
<dbReference type="EMBL" id="VFLP01000005">
    <property type="protein sequence ID" value="TRX97738.1"/>
    <property type="molecule type" value="Genomic_DNA"/>
</dbReference>
<evidence type="ECO:0000313" key="2">
    <source>
        <dbReference type="Proteomes" id="UP000319160"/>
    </source>
</evidence>
<proteinExistence type="predicted"/>
<protein>
    <submittedName>
        <fullName evidence="1">Uncharacterized protein</fullName>
    </submittedName>
</protein>
<keyword evidence="2" id="KW-1185">Reference proteome</keyword>
<comment type="caution">
    <text evidence="1">The sequence shown here is derived from an EMBL/GenBank/DDBJ whole genome shotgun (WGS) entry which is preliminary data.</text>
</comment>
<dbReference type="Proteomes" id="UP000319160">
    <property type="component" value="Unassembled WGS sequence"/>
</dbReference>
<dbReference type="AlphaFoldDB" id="A0A553IC14"/>